<dbReference type="PIRSF" id="PIRSF006806">
    <property type="entry name" value="FTHF_cligase"/>
    <property type="match status" value="1"/>
</dbReference>
<proteinExistence type="inferred from homology"/>
<dbReference type="Proteomes" id="UP000198644">
    <property type="component" value="Unassembled WGS sequence"/>
</dbReference>
<name>A0A1I6I132_9GAMM</name>
<dbReference type="EC" id="6.3.3.2" evidence="5"/>
<keyword evidence="2 4" id="KW-0547">Nucleotide-binding</keyword>
<dbReference type="InterPro" id="IPR002698">
    <property type="entry name" value="FTHF_cligase"/>
</dbReference>
<comment type="cofactor">
    <cofactor evidence="5">
        <name>Mg(2+)</name>
        <dbReference type="ChEBI" id="CHEBI:18420"/>
    </cofactor>
</comment>
<dbReference type="InterPro" id="IPR024185">
    <property type="entry name" value="FTHF_cligase-like_sf"/>
</dbReference>
<evidence type="ECO:0000256" key="3">
    <source>
        <dbReference type="ARBA" id="ARBA00022840"/>
    </source>
</evidence>
<evidence type="ECO:0000256" key="5">
    <source>
        <dbReference type="RuleBase" id="RU361279"/>
    </source>
</evidence>
<evidence type="ECO:0000256" key="1">
    <source>
        <dbReference type="ARBA" id="ARBA00010638"/>
    </source>
</evidence>
<dbReference type="InterPro" id="IPR037171">
    <property type="entry name" value="NagB/RpiA_transferase-like"/>
</dbReference>
<dbReference type="EMBL" id="FOYW01000001">
    <property type="protein sequence ID" value="SFR60397.1"/>
    <property type="molecule type" value="Genomic_DNA"/>
</dbReference>
<keyword evidence="5" id="KW-0460">Magnesium</keyword>
<dbReference type="NCBIfam" id="TIGR02727">
    <property type="entry name" value="MTHFS_bact"/>
    <property type="match status" value="1"/>
</dbReference>
<dbReference type="GO" id="GO:0005524">
    <property type="term" value="F:ATP binding"/>
    <property type="evidence" value="ECO:0007669"/>
    <property type="project" value="UniProtKB-KW"/>
</dbReference>
<comment type="similarity">
    <text evidence="1 5">Belongs to the 5-formyltetrahydrofolate cyclo-ligase family.</text>
</comment>
<dbReference type="GO" id="GO:0030272">
    <property type="term" value="F:5-formyltetrahydrofolate cyclo-ligase activity"/>
    <property type="evidence" value="ECO:0007669"/>
    <property type="project" value="UniProtKB-EC"/>
</dbReference>
<dbReference type="Pfam" id="PF01812">
    <property type="entry name" value="5-FTHF_cyc-lig"/>
    <property type="match status" value="1"/>
</dbReference>
<feature type="binding site" evidence="4">
    <location>
        <position position="65"/>
    </location>
    <ligand>
        <name>substrate</name>
    </ligand>
</feature>
<evidence type="ECO:0000313" key="7">
    <source>
        <dbReference type="Proteomes" id="UP000198644"/>
    </source>
</evidence>
<dbReference type="RefSeq" id="WP_092010854.1">
    <property type="nucleotide sequence ID" value="NZ_FOYW01000001.1"/>
</dbReference>
<keyword evidence="6" id="KW-0436">Ligase</keyword>
<keyword evidence="5" id="KW-0479">Metal-binding</keyword>
<dbReference type="OrthoDB" id="9801938at2"/>
<evidence type="ECO:0000256" key="2">
    <source>
        <dbReference type="ARBA" id="ARBA00022741"/>
    </source>
</evidence>
<keyword evidence="7" id="KW-1185">Reference proteome</keyword>
<dbReference type="STRING" id="650891.SAMN05216203_1715"/>
<feature type="binding site" evidence="4">
    <location>
        <position position="70"/>
    </location>
    <ligand>
        <name>substrate</name>
    </ligand>
</feature>
<gene>
    <name evidence="6" type="ORF">SAMN05216203_1715</name>
</gene>
<comment type="catalytic activity">
    <reaction evidence="5">
        <text>(6S)-5-formyl-5,6,7,8-tetrahydrofolate + ATP = (6R)-5,10-methenyltetrahydrofolate + ADP + phosphate</text>
        <dbReference type="Rhea" id="RHEA:10488"/>
        <dbReference type="ChEBI" id="CHEBI:30616"/>
        <dbReference type="ChEBI" id="CHEBI:43474"/>
        <dbReference type="ChEBI" id="CHEBI:57455"/>
        <dbReference type="ChEBI" id="CHEBI:57457"/>
        <dbReference type="ChEBI" id="CHEBI:456216"/>
        <dbReference type="EC" id="6.3.3.2"/>
    </reaction>
</comment>
<dbReference type="Gene3D" id="3.40.50.10420">
    <property type="entry name" value="NagB/RpiA/CoA transferase-like"/>
    <property type="match status" value="1"/>
</dbReference>
<feature type="binding site" evidence="4">
    <location>
        <begin position="150"/>
        <end position="158"/>
    </location>
    <ligand>
        <name>ATP</name>
        <dbReference type="ChEBI" id="CHEBI:30616"/>
    </ligand>
</feature>
<evidence type="ECO:0000256" key="4">
    <source>
        <dbReference type="PIRSR" id="PIRSR006806-1"/>
    </source>
</evidence>
<dbReference type="SUPFAM" id="SSF100950">
    <property type="entry name" value="NagB/RpiA/CoA transferase-like"/>
    <property type="match status" value="1"/>
</dbReference>
<accession>A0A1I6I132</accession>
<reference evidence="6 7" key="1">
    <citation type="submission" date="2016-10" db="EMBL/GenBank/DDBJ databases">
        <authorList>
            <person name="de Groot N.N."/>
        </authorList>
    </citation>
    <scope>NUCLEOTIDE SEQUENCE [LARGE SCALE GENOMIC DNA]</scope>
    <source>
        <strain evidence="6 7">CGMCC 1.9167</strain>
    </source>
</reference>
<dbReference type="PANTHER" id="PTHR23407:SF1">
    <property type="entry name" value="5-FORMYLTETRAHYDROFOLATE CYCLO-LIGASE"/>
    <property type="match status" value="1"/>
</dbReference>
<keyword evidence="3 4" id="KW-0067">ATP-binding</keyword>
<dbReference type="GO" id="GO:0046872">
    <property type="term" value="F:metal ion binding"/>
    <property type="evidence" value="ECO:0007669"/>
    <property type="project" value="UniProtKB-KW"/>
</dbReference>
<evidence type="ECO:0000313" key="6">
    <source>
        <dbReference type="EMBL" id="SFR60397.1"/>
    </source>
</evidence>
<protein>
    <recommendedName>
        <fullName evidence="5">5-formyltetrahydrofolate cyclo-ligase</fullName>
        <ecNumber evidence="5">6.3.3.2</ecNumber>
    </recommendedName>
</protein>
<dbReference type="AlphaFoldDB" id="A0A1I6I132"/>
<sequence length="211" mass="24270">MNDAFQSLTSLAPDTADGRKAIRKDLRKQRRSLNTQQQRDAAIHLASMLRQHPRVMQARHLAVYLPNDGEIDPGLFMAQTRRRNVHFYLPVLHPIHDGQLAFCRFDEDTPMRPNRFGIAEPVFHSRRIRPAWAMDVVLMPLVGFDDQGGRLGMGGGFYDRTFAFTRLRPRLRPALIGLAHDLQRVRRLPIEDWDVPLDAVVTDRAIYRGRG</sequence>
<dbReference type="PANTHER" id="PTHR23407">
    <property type="entry name" value="ATPASE INHIBITOR/5-FORMYLTETRAHYDROFOLATE CYCLO-LIGASE"/>
    <property type="match status" value="1"/>
</dbReference>
<dbReference type="GO" id="GO:0009396">
    <property type="term" value="P:folic acid-containing compound biosynthetic process"/>
    <property type="evidence" value="ECO:0007669"/>
    <property type="project" value="TreeGrafter"/>
</dbReference>
<organism evidence="6 7">
    <name type="scientific">Marinobacter daqiaonensis</name>
    <dbReference type="NCBI Taxonomy" id="650891"/>
    <lineage>
        <taxon>Bacteria</taxon>
        <taxon>Pseudomonadati</taxon>
        <taxon>Pseudomonadota</taxon>
        <taxon>Gammaproteobacteria</taxon>
        <taxon>Pseudomonadales</taxon>
        <taxon>Marinobacteraceae</taxon>
        <taxon>Marinobacter</taxon>
    </lineage>
</organism>
<dbReference type="GO" id="GO:0035999">
    <property type="term" value="P:tetrahydrofolate interconversion"/>
    <property type="evidence" value="ECO:0007669"/>
    <property type="project" value="TreeGrafter"/>
</dbReference>